<dbReference type="SUPFAM" id="SSF53448">
    <property type="entry name" value="Nucleotide-diphospho-sugar transferases"/>
    <property type="match status" value="1"/>
</dbReference>
<reference evidence="2 3" key="1">
    <citation type="submission" date="2016-11" db="EMBL/GenBank/DDBJ databases">
        <authorList>
            <person name="Jaros S."/>
            <person name="Januszkiewicz K."/>
            <person name="Wedrychowicz H."/>
        </authorList>
    </citation>
    <scope>NUCLEOTIDE SEQUENCE [LARGE SCALE GENOMIC DNA]</scope>
    <source>
        <strain evidence="2 3">DSM 27621</strain>
    </source>
</reference>
<dbReference type="PANTHER" id="PTHR22916:SF3">
    <property type="entry name" value="UDP-GLCNAC:BETAGAL BETA-1,3-N-ACETYLGLUCOSAMINYLTRANSFERASE-LIKE PROTEIN 1"/>
    <property type="match status" value="1"/>
</dbReference>
<dbReference type="InterPro" id="IPR001173">
    <property type="entry name" value="Glyco_trans_2-like"/>
</dbReference>
<evidence type="ECO:0000259" key="1">
    <source>
        <dbReference type="Pfam" id="PF00535"/>
    </source>
</evidence>
<feature type="domain" description="Glycosyltransferase 2-like" evidence="1">
    <location>
        <begin position="11"/>
        <end position="124"/>
    </location>
</feature>
<dbReference type="AlphaFoldDB" id="A0A1M6W832"/>
<protein>
    <submittedName>
        <fullName evidence="2">Alpha-1,3-rhamnosyltransferase</fullName>
    </submittedName>
</protein>
<accession>A0A1M6W832</accession>
<organism evidence="2 3">
    <name type="scientific">Chryseobacterium contaminans</name>
    <dbReference type="NCBI Taxonomy" id="1423959"/>
    <lineage>
        <taxon>Bacteria</taxon>
        <taxon>Pseudomonadati</taxon>
        <taxon>Bacteroidota</taxon>
        <taxon>Flavobacteriia</taxon>
        <taxon>Flavobacteriales</taxon>
        <taxon>Weeksellaceae</taxon>
        <taxon>Chryseobacterium group</taxon>
        <taxon>Chryseobacterium</taxon>
    </lineage>
</organism>
<dbReference type="GO" id="GO:0016758">
    <property type="term" value="F:hexosyltransferase activity"/>
    <property type="evidence" value="ECO:0007669"/>
    <property type="project" value="UniProtKB-ARBA"/>
</dbReference>
<dbReference type="EMBL" id="FRBM01000001">
    <property type="protein sequence ID" value="SHK89952.1"/>
    <property type="molecule type" value="Genomic_DNA"/>
</dbReference>
<dbReference type="Pfam" id="PF00535">
    <property type="entry name" value="Glycos_transf_2"/>
    <property type="match status" value="1"/>
</dbReference>
<dbReference type="STRING" id="1423959.SAMN05444407_101530"/>
<proteinExistence type="predicted"/>
<sequence length="302" mass="35141">MNSSMEYPLVTVIVISYNHSMFIRENLDSIKNQTYKNIQLIVGDDASPDHSVEVFEQWLQENNYPAEKNYHTKNTGIAGMLNECMELVKGKYVKIIAADDFLHPESIEKSVVTLENLGDEYAMSYSHTHFVNNDSEVIEDIVDYDILGKVDPYVFKDDLLKSNRIAALTVLLKTDVIKETGKYDTQFILEDYYRWLKISQKYLIAYIPEKLAYYRLHTENISKIKADRVELEAALLQMMFDKKGIAKGSINHTTQKFYISGKELPEEYLNAYRSYPFHLKKLDFAIKKKLPVPVYKILKKLF</sequence>
<name>A0A1M6W832_9FLAO</name>
<dbReference type="PANTHER" id="PTHR22916">
    <property type="entry name" value="GLYCOSYLTRANSFERASE"/>
    <property type="match status" value="1"/>
</dbReference>
<dbReference type="Proteomes" id="UP000184069">
    <property type="component" value="Unassembled WGS sequence"/>
</dbReference>
<evidence type="ECO:0000313" key="3">
    <source>
        <dbReference type="Proteomes" id="UP000184069"/>
    </source>
</evidence>
<dbReference type="CDD" id="cd00761">
    <property type="entry name" value="Glyco_tranf_GTA_type"/>
    <property type="match status" value="1"/>
</dbReference>
<keyword evidence="2" id="KW-0808">Transferase</keyword>
<dbReference type="InterPro" id="IPR029044">
    <property type="entry name" value="Nucleotide-diphossugar_trans"/>
</dbReference>
<dbReference type="OrthoDB" id="396512at2"/>
<gene>
    <name evidence="2" type="ORF">SAMN05444407_101530</name>
</gene>
<evidence type="ECO:0000313" key="2">
    <source>
        <dbReference type="EMBL" id="SHK89952.1"/>
    </source>
</evidence>
<dbReference type="Gene3D" id="3.90.550.10">
    <property type="entry name" value="Spore Coat Polysaccharide Biosynthesis Protein SpsA, Chain A"/>
    <property type="match status" value="1"/>
</dbReference>